<evidence type="ECO:0000313" key="2">
    <source>
        <dbReference type="Proteomes" id="UP000321595"/>
    </source>
</evidence>
<keyword evidence="2" id="KW-1185">Reference proteome</keyword>
<dbReference type="EMBL" id="CP042467">
    <property type="protein sequence ID" value="QED29920.1"/>
    <property type="molecule type" value="Genomic_DNA"/>
</dbReference>
<gene>
    <name evidence="1" type="ORF">FRD01_22320</name>
</gene>
<dbReference type="AlphaFoldDB" id="A0A5B8XWJ9"/>
<dbReference type="Proteomes" id="UP000321595">
    <property type="component" value="Chromosome"/>
</dbReference>
<organism evidence="1 2">
    <name type="scientific">Microvenator marinus</name>
    <dbReference type="NCBI Taxonomy" id="2600177"/>
    <lineage>
        <taxon>Bacteria</taxon>
        <taxon>Deltaproteobacteria</taxon>
        <taxon>Bradymonadales</taxon>
        <taxon>Microvenatoraceae</taxon>
        <taxon>Microvenator</taxon>
    </lineage>
</organism>
<dbReference type="OrthoDB" id="9255703at2"/>
<sequence length="155" mass="17198">MSLSQRHLAKIKTGFPAGEVADVIAELGRISTSETMDSQGNLDNAIGAILELSKGNFVELKGLVDAAKIDFRDVIYWWYLETNRATHPMADEIKTVHEGRGGYVEIEGIRYTIDHVAEGSFCIQFPGGKARKDRQRHFEALTAFAESKSPKWSIG</sequence>
<protein>
    <submittedName>
        <fullName evidence="1">Uncharacterized protein</fullName>
    </submittedName>
</protein>
<accession>A0A5B8XWJ9</accession>
<dbReference type="KEGG" id="bbae:FRD01_22320"/>
<reference evidence="1 2" key="1">
    <citation type="submission" date="2019-08" db="EMBL/GenBank/DDBJ databases">
        <authorList>
            <person name="Liang Q."/>
        </authorList>
    </citation>
    <scope>NUCLEOTIDE SEQUENCE [LARGE SCALE GENOMIC DNA]</scope>
    <source>
        <strain evidence="1 2">V1718</strain>
    </source>
</reference>
<proteinExistence type="predicted"/>
<dbReference type="RefSeq" id="WP_146963153.1">
    <property type="nucleotide sequence ID" value="NZ_CP042467.1"/>
</dbReference>
<evidence type="ECO:0000313" key="1">
    <source>
        <dbReference type="EMBL" id="QED29920.1"/>
    </source>
</evidence>
<name>A0A5B8XWJ9_9DELT</name>